<dbReference type="Pfam" id="PF21981">
    <property type="entry name" value="RecX_HTH3"/>
    <property type="match status" value="1"/>
</dbReference>
<evidence type="ECO:0000259" key="7">
    <source>
        <dbReference type="Pfam" id="PF21981"/>
    </source>
</evidence>
<evidence type="ECO:0000259" key="6">
    <source>
        <dbReference type="Pfam" id="PF02631"/>
    </source>
</evidence>
<evidence type="ECO:0000256" key="5">
    <source>
        <dbReference type="HAMAP-Rule" id="MF_01114"/>
    </source>
</evidence>
<gene>
    <name evidence="5" type="primary">recX</name>
    <name evidence="8" type="ORF">GV64_15915</name>
</gene>
<organism evidence="8 9">
    <name type="scientific">Endozoicomonas elysicola</name>
    <dbReference type="NCBI Taxonomy" id="305900"/>
    <lineage>
        <taxon>Bacteria</taxon>
        <taxon>Pseudomonadati</taxon>
        <taxon>Pseudomonadota</taxon>
        <taxon>Gammaproteobacteria</taxon>
        <taxon>Oceanospirillales</taxon>
        <taxon>Endozoicomonadaceae</taxon>
        <taxon>Endozoicomonas</taxon>
    </lineage>
</organism>
<dbReference type="GO" id="GO:0005737">
    <property type="term" value="C:cytoplasm"/>
    <property type="evidence" value="ECO:0007669"/>
    <property type="project" value="UniProtKB-SubCell"/>
</dbReference>
<dbReference type="Proteomes" id="UP000027997">
    <property type="component" value="Unassembled WGS sequence"/>
</dbReference>
<dbReference type="PANTHER" id="PTHR33602">
    <property type="entry name" value="REGULATORY PROTEIN RECX FAMILY PROTEIN"/>
    <property type="match status" value="1"/>
</dbReference>
<keyword evidence="9" id="KW-1185">Reference proteome</keyword>
<comment type="subcellular location">
    <subcellularLocation>
        <location evidence="1 5">Cytoplasm</location>
    </subcellularLocation>
</comment>
<dbReference type="Pfam" id="PF02631">
    <property type="entry name" value="RecX_HTH2"/>
    <property type="match status" value="1"/>
</dbReference>
<dbReference type="Gene3D" id="1.10.10.10">
    <property type="entry name" value="Winged helix-like DNA-binding domain superfamily/Winged helix DNA-binding domain"/>
    <property type="match status" value="3"/>
</dbReference>
<keyword evidence="4 5" id="KW-0963">Cytoplasm</keyword>
<dbReference type="InterPro" id="IPR053925">
    <property type="entry name" value="RecX_HTH_3rd"/>
</dbReference>
<dbReference type="InterPro" id="IPR053924">
    <property type="entry name" value="RecX_HTH_2nd"/>
</dbReference>
<dbReference type="GO" id="GO:0006282">
    <property type="term" value="P:regulation of DNA repair"/>
    <property type="evidence" value="ECO:0007669"/>
    <property type="project" value="UniProtKB-UniRule"/>
</dbReference>
<dbReference type="PANTHER" id="PTHR33602:SF1">
    <property type="entry name" value="REGULATORY PROTEIN RECX FAMILY PROTEIN"/>
    <property type="match status" value="1"/>
</dbReference>
<proteinExistence type="inferred from homology"/>
<feature type="domain" description="RecX second three-helical" evidence="6">
    <location>
        <begin position="57"/>
        <end position="97"/>
    </location>
</feature>
<dbReference type="InterPro" id="IPR003783">
    <property type="entry name" value="Regulatory_RecX"/>
</dbReference>
<evidence type="ECO:0000256" key="1">
    <source>
        <dbReference type="ARBA" id="ARBA00004496"/>
    </source>
</evidence>
<feature type="domain" description="RecX third three-helical" evidence="7">
    <location>
        <begin position="106"/>
        <end position="145"/>
    </location>
</feature>
<dbReference type="HAMAP" id="MF_01114">
    <property type="entry name" value="RecX"/>
    <property type="match status" value="1"/>
</dbReference>
<dbReference type="EMBL" id="JOJP01000001">
    <property type="protein sequence ID" value="KEI72011.1"/>
    <property type="molecule type" value="Genomic_DNA"/>
</dbReference>
<comment type="similarity">
    <text evidence="2 5">Belongs to the RecX family.</text>
</comment>
<evidence type="ECO:0000256" key="4">
    <source>
        <dbReference type="ARBA" id="ARBA00022490"/>
    </source>
</evidence>
<reference evidence="8 9" key="1">
    <citation type="submission" date="2014-06" db="EMBL/GenBank/DDBJ databases">
        <title>Whole Genome Sequences of Three Symbiotic Endozoicomonas Bacteria.</title>
        <authorList>
            <person name="Neave M.J."/>
            <person name="Apprill A."/>
            <person name="Voolstra C.R."/>
        </authorList>
    </citation>
    <scope>NUCLEOTIDE SEQUENCE [LARGE SCALE GENOMIC DNA]</scope>
    <source>
        <strain evidence="8 9">DSM 22380</strain>
    </source>
</reference>
<name>A0A081KCY5_9GAMM</name>
<evidence type="ECO:0000313" key="8">
    <source>
        <dbReference type="EMBL" id="KEI72011.1"/>
    </source>
</evidence>
<dbReference type="RefSeq" id="WP_020584429.1">
    <property type="nucleotide sequence ID" value="NZ_JOJP01000001.1"/>
</dbReference>
<evidence type="ECO:0000256" key="2">
    <source>
        <dbReference type="ARBA" id="ARBA00009695"/>
    </source>
</evidence>
<dbReference type="AlphaFoldDB" id="A0A081KCY5"/>
<evidence type="ECO:0000313" key="9">
    <source>
        <dbReference type="Proteomes" id="UP000027997"/>
    </source>
</evidence>
<accession>A0A081KCY5</accession>
<dbReference type="eggNOG" id="COG2137">
    <property type="taxonomic scope" value="Bacteria"/>
</dbReference>
<comment type="function">
    <text evidence="5">Modulates RecA activity.</text>
</comment>
<dbReference type="STRING" id="305900.GV64_15915"/>
<comment type="caution">
    <text evidence="8">The sequence shown here is derived from an EMBL/GenBank/DDBJ whole genome shotgun (WGS) entry which is preliminary data.</text>
</comment>
<dbReference type="InterPro" id="IPR036388">
    <property type="entry name" value="WH-like_DNA-bd_sf"/>
</dbReference>
<evidence type="ECO:0000256" key="3">
    <source>
        <dbReference type="ARBA" id="ARBA00018111"/>
    </source>
</evidence>
<protein>
    <recommendedName>
        <fullName evidence="3 5">Regulatory protein RecX</fullName>
    </recommendedName>
</protein>
<sequence>MSADAAQLAKDIRRSAMDLLARREHGFTELTRKLAGRFPQELVIEALIRLREERLQSDDRFVESYVYSRQQRGYGPVRIKSELFQKGIDSELIGQYLLEQDDHWDELAKEVKERKFGASAPRDNKERARQTRFLAQRGFSMSQIYSSFSSS</sequence>